<dbReference type="RefSeq" id="WP_143228167.1">
    <property type="nucleotide sequence ID" value="NZ_FZOR01000036.1"/>
</dbReference>
<gene>
    <name evidence="2" type="ORF">SAMN05443665_103669</name>
</gene>
<dbReference type="Proteomes" id="UP000198318">
    <property type="component" value="Unassembled WGS sequence"/>
</dbReference>
<feature type="compositionally biased region" description="Acidic residues" evidence="1">
    <location>
        <begin position="58"/>
        <end position="72"/>
    </location>
</feature>
<sequence length="72" mass="8336">MTHHDRFRHQDPDRQYDQDDDSATPDEPSAQHDPGRYRWQDEATHGDGIGASRREDDFGSFEEESGSDDATW</sequence>
<dbReference type="AlphaFoldDB" id="A0A239N7V5"/>
<organism evidence="2 3">
    <name type="scientific">Actinomadura meyerae</name>
    <dbReference type="NCBI Taxonomy" id="240840"/>
    <lineage>
        <taxon>Bacteria</taxon>
        <taxon>Bacillati</taxon>
        <taxon>Actinomycetota</taxon>
        <taxon>Actinomycetes</taxon>
        <taxon>Streptosporangiales</taxon>
        <taxon>Thermomonosporaceae</taxon>
        <taxon>Actinomadura</taxon>
    </lineage>
</organism>
<reference evidence="2 3" key="1">
    <citation type="submission" date="2017-06" db="EMBL/GenBank/DDBJ databases">
        <authorList>
            <person name="Kim H.J."/>
            <person name="Triplett B.A."/>
        </authorList>
    </citation>
    <scope>NUCLEOTIDE SEQUENCE [LARGE SCALE GENOMIC DNA]</scope>
    <source>
        <strain evidence="2 3">DSM 44715</strain>
    </source>
</reference>
<name>A0A239N7V5_9ACTN</name>
<dbReference type="EMBL" id="FZOR01000036">
    <property type="protein sequence ID" value="SNT50259.1"/>
    <property type="molecule type" value="Genomic_DNA"/>
</dbReference>
<evidence type="ECO:0000313" key="2">
    <source>
        <dbReference type="EMBL" id="SNT50259.1"/>
    </source>
</evidence>
<feature type="compositionally biased region" description="Basic and acidic residues" evidence="1">
    <location>
        <begin position="29"/>
        <end position="45"/>
    </location>
</feature>
<feature type="region of interest" description="Disordered" evidence="1">
    <location>
        <begin position="1"/>
        <end position="72"/>
    </location>
</feature>
<feature type="compositionally biased region" description="Basic and acidic residues" evidence="1">
    <location>
        <begin position="8"/>
        <end position="17"/>
    </location>
</feature>
<evidence type="ECO:0000313" key="3">
    <source>
        <dbReference type="Proteomes" id="UP000198318"/>
    </source>
</evidence>
<proteinExistence type="predicted"/>
<dbReference type="OrthoDB" id="3481002at2"/>
<accession>A0A239N7V5</accession>
<evidence type="ECO:0000256" key="1">
    <source>
        <dbReference type="SAM" id="MobiDB-lite"/>
    </source>
</evidence>
<protein>
    <submittedName>
        <fullName evidence="2">Uncharacterized protein</fullName>
    </submittedName>
</protein>
<keyword evidence="3" id="KW-1185">Reference proteome</keyword>